<keyword evidence="5 8" id="KW-0812">Transmembrane</keyword>
<keyword evidence="7 8" id="KW-0472">Membrane</keyword>
<dbReference type="PANTHER" id="PTHR33908">
    <property type="entry name" value="MANNOSYLTRANSFERASE YKCB-RELATED"/>
    <property type="match status" value="1"/>
</dbReference>
<dbReference type="GO" id="GO:0009103">
    <property type="term" value="P:lipopolysaccharide biosynthetic process"/>
    <property type="evidence" value="ECO:0007669"/>
    <property type="project" value="UniProtKB-ARBA"/>
</dbReference>
<accession>A0A1F8C0T8</accession>
<sequence>MKNKKILLLVILAVAMFLRLYKISQVPVSLFGDELDVGYQAYSILKTGKDYYGNPWPIHFQSLAEYRTPLYLYSAVPTVAAFGISPLGVRLPAVLFGILSIWIFYLLIKQLFKDEKLALLSAAVLTFSPWHIQYSRAAFEVTQLLFLLLLSLLLFFKSFKKGKYLWLSAASFALTPWVYSTVKLFTPLLLVFLFLIWHKEILKLPKRSLLIAFCSLLLIGGPIAYSTVFGGGGQRFGYISVFTDPTVETEVGVDRELDAHVRGETGIGLSPTLTDRSFHNKFTFWGSNILKNYFQPFSTDFLFVKGDLNLRHSIEGVGQFYMVEAITLILGVVFFFSSKADWKTKALIGFWILAGVIPAAITRDGGRHATRLIVILPPLAFLIGYGLSKITGYRLLITGYLLLFAANFIAYQHNFWVHNPWYSERWWHSGWDPAIHAVSDLGKDYDRVVITMSDEPPWTFFAAHMMYDPVAWQANFPTENWYDDTIFGRVTKIDKYTFASMPGDGMYSWGKVLDNKTLYLASEKEVGINLILEPDRTPSDLKLVKAIPYPSGLPAFYLLSGKEI</sequence>
<evidence type="ECO:0000313" key="11">
    <source>
        <dbReference type="Proteomes" id="UP000178429"/>
    </source>
</evidence>
<gene>
    <name evidence="10" type="ORF">A2975_05040</name>
</gene>
<feature type="transmembrane region" description="Helical" evidence="8">
    <location>
        <begin position="344"/>
        <end position="362"/>
    </location>
</feature>
<evidence type="ECO:0000256" key="5">
    <source>
        <dbReference type="ARBA" id="ARBA00022692"/>
    </source>
</evidence>
<feature type="transmembrane region" description="Helical" evidence="8">
    <location>
        <begin position="209"/>
        <end position="229"/>
    </location>
</feature>
<dbReference type="AlphaFoldDB" id="A0A1F8C0T8"/>
<dbReference type="Proteomes" id="UP000178429">
    <property type="component" value="Unassembled WGS sequence"/>
</dbReference>
<feature type="transmembrane region" description="Helical" evidence="8">
    <location>
        <begin position="87"/>
        <end position="108"/>
    </location>
</feature>
<keyword evidence="2" id="KW-1003">Cell membrane</keyword>
<evidence type="ECO:0000256" key="3">
    <source>
        <dbReference type="ARBA" id="ARBA00022676"/>
    </source>
</evidence>
<protein>
    <recommendedName>
        <fullName evidence="9">Glycosyltransferase RgtA/B/C/D-like domain-containing protein</fullName>
    </recommendedName>
</protein>
<evidence type="ECO:0000256" key="2">
    <source>
        <dbReference type="ARBA" id="ARBA00022475"/>
    </source>
</evidence>
<feature type="domain" description="Glycosyltransferase RgtA/B/C/D-like" evidence="9">
    <location>
        <begin position="69"/>
        <end position="219"/>
    </location>
</feature>
<keyword evidence="4" id="KW-0808">Transferase</keyword>
<dbReference type="PANTHER" id="PTHR33908:SF11">
    <property type="entry name" value="MEMBRANE PROTEIN"/>
    <property type="match status" value="1"/>
</dbReference>
<evidence type="ECO:0000256" key="4">
    <source>
        <dbReference type="ARBA" id="ARBA00022679"/>
    </source>
</evidence>
<feature type="transmembrane region" description="Helical" evidence="8">
    <location>
        <begin position="320"/>
        <end position="338"/>
    </location>
</feature>
<organism evidence="10 11">
    <name type="scientific">Candidatus Woesebacteria bacterium RIFCSPLOWO2_01_FULL_44_14</name>
    <dbReference type="NCBI Taxonomy" id="1802525"/>
    <lineage>
        <taxon>Bacteria</taxon>
        <taxon>Candidatus Woeseibacteriota</taxon>
    </lineage>
</organism>
<evidence type="ECO:0000256" key="6">
    <source>
        <dbReference type="ARBA" id="ARBA00022989"/>
    </source>
</evidence>
<dbReference type="GO" id="GO:0005886">
    <property type="term" value="C:plasma membrane"/>
    <property type="evidence" value="ECO:0007669"/>
    <property type="project" value="UniProtKB-SubCell"/>
</dbReference>
<proteinExistence type="predicted"/>
<dbReference type="Pfam" id="PF13231">
    <property type="entry name" value="PMT_2"/>
    <property type="match status" value="1"/>
</dbReference>
<feature type="transmembrane region" description="Helical" evidence="8">
    <location>
        <begin position="393"/>
        <end position="411"/>
    </location>
</feature>
<keyword evidence="6 8" id="KW-1133">Transmembrane helix</keyword>
<evidence type="ECO:0000256" key="1">
    <source>
        <dbReference type="ARBA" id="ARBA00004651"/>
    </source>
</evidence>
<dbReference type="InterPro" id="IPR050297">
    <property type="entry name" value="LipidA_mod_glycosyltrf_83"/>
</dbReference>
<evidence type="ECO:0000259" key="9">
    <source>
        <dbReference type="Pfam" id="PF13231"/>
    </source>
</evidence>
<evidence type="ECO:0000256" key="7">
    <source>
        <dbReference type="ARBA" id="ARBA00023136"/>
    </source>
</evidence>
<feature type="transmembrane region" description="Helical" evidence="8">
    <location>
        <begin position="177"/>
        <end position="197"/>
    </location>
</feature>
<dbReference type="GO" id="GO:0016763">
    <property type="term" value="F:pentosyltransferase activity"/>
    <property type="evidence" value="ECO:0007669"/>
    <property type="project" value="TreeGrafter"/>
</dbReference>
<evidence type="ECO:0000313" key="10">
    <source>
        <dbReference type="EMBL" id="OGM69946.1"/>
    </source>
</evidence>
<feature type="transmembrane region" description="Helical" evidence="8">
    <location>
        <begin position="138"/>
        <end position="156"/>
    </location>
</feature>
<feature type="transmembrane region" description="Helical" evidence="8">
    <location>
        <begin position="369"/>
        <end position="387"/>
    </location>
</feature>
<dbReference type="STRING" id="1802525.A2975_05040"/>
<evidence type="ECO:0000256" key="8">
    <source>
        <dbReference type="SAM" id="Phobius"/>
    </source>
</evidence>
<dbReference type="EMBL" id="MGHL01000007">
    <property type="protein sequence ID" value="OGM69946.1"/>
    <property type="molecule type" value="Genomic_DNA"/>
</dbReference>
<comment type="caution">
    <text evidence="10">The sequence shown here is derived from an EMBL/GenBank/DDBJ whole genome shotgun (WGS) entry which is preliminary data.</text>
</comment>
<keyword evidence="3" id="KW-0328">Glycosyltransferase</keyword>
<dbReference type="InterPro" id="IPR038731">
    <property type="entry name" value="RgtA/B/C-like"/>
</dbReference>
<name>A0A1F8C0T8_9BACT</name>
<comment type="subcellular location">
    <subcellularLocation>
        <location evidence="1">Cell membrane</location>
        <topology evidence="1">Multi-pass membrane protein</topology>
    </subcellularLocation>
</comment>
<reference evidence="10 11" key="1">
    <citation type="journal article" date="2016" name="Nat. Commun.">
        <title>Thousands of microbial genomes shed light on interconnected biogeochemical processes in an aquifer system.</title>
        <authorList>
            <person name="Anantharaman K."/>
            <person name="Brown C.T."/>
            <person name="Hug L.A."/>
            <person name="Sharon I."/>
            <person name="Castelle C.J."/>
            <person name="Probst A.J."/>
            <person name="Thomas B.C."/>
            <person name="Singh A."/>
            <person name="Wilkins M.J."/>
            <person name="Karaoz U."/>
            <person name="Brodie E.L."/>
            <person name="Williams K.H."/>
            <person name="Hubbard S.S."/>
            <person name="Banfield J.F."/>
        </authorList>
    </citation>
    <scope>NUCLEOTIDE SEQUENCE [LARGE SCALE GENOMIC DNA]</scope>
</reference>